<sequence>METLQTGHNIIIDSHPHGRVPYYTVISSELFVGEDAAEAIRSYVPGAEVAVFSSLEEAARAISDRVDVVASLIIAPRQGLMDSPFVALLKERNGALLLLLSDMAHAGMTACRTLTAELPFTNETIQLMLEELSGRRPSA</sequence>
<protein>
    <recommendedName>
        <fullName evidence="3">Response regulatory domain-containing protein</fullName>
    </recommendedName>
</protein>
<organism evidence="1 2">
    <name type="scientific">Puniceibacterium antarcticum</name>
    <dbReference type="NCBI Taxonomy" id="1206336"/>
    <lineage>
        <taxon>Bacteria</taxon>
        <taxon>Pseudomonadati</taxon>
        <taxon>Pseudomonadota</taxon>
        <taxon>Alphaproteobacteria</taxon>
        <taxon>Rhodobacterales</taxon>
        <taxon>Paracoccaceae</taxon>
        <taxon>Puniceibacterium</taxon>
    </lineage>
</organism>
<proteinExistence type="predicted"/>
<evidence type="ECO:0000313" key="1">
    <source>
        <dbReference type="EMBL" id="PIL16239.1"/>
    </source>
</evidence>
<evidence type="ECO:0000313" key="2">
    <source>
        <dbReference type="Proteomes" id="UP000231259"/>
    </source>
</evidence>
<keyword evidence="2" id="KW-1185">Reference proteome</keyword>
<name>A0A2G8R3W5_9RHOB</name>
<dbReference type="Proteomes" id="UP000231259">
    <property type="component" value="Unassembled WGS sequence"/>
</dbReference>
<comment type="caution">
    <text evidence="1">The sequence shown here is derived from an EMBL/GenBank/DDBJ whole genome shotgun (WGS) entry which is preliminary data.</text>
</comment>
<dbReference type="AlphaFoldDB" id="A0A2G8R3W5"/>
<evidence type="ECO:0008006" key="3">
    <source>
        <dbReference type="Google" id="ProtNLM"/>
    </source>
</evidence>
<dbReference type="EMBL" id="AWWI01000173">
    <property type="protein sequence ID" value="PIL16239.1"/>
    <property type="molecule type" value="Genomic_DNA"/>
</dbReference>
<reference evidence="1 2" key="1">
    <citation type="submission" date="2013-09" db="EMBL/GenBank/DDBJ databases">
        <title>Genome sequencing of Phaeobacter antarcticus sp. nov. SM1211.</title>
        <authorList>
            <person name="Zhang X.-Y."/>
            <person name="Liu C."/>
            <person name="Chen X.-L."/>
            <person name="Xie B.-B."/>
            <person name="Qin Q.-L."/>
            <person name="Rong J.-C."/>
            <person name="Zhang Y.-Z."/>
        </authorList>
    </citation>
    <scope>NUCLEOTIDE SEQUENCE [LARGE SCALE GENOMIC DNA]</scope>
    <source>
        <strain evidence="1 2">SM1211</strain>
    </source>
</reference>
<accession>A0A2G8R3W5</accession>
<gene>
    <name evidence="1" type="ORF">P775_25090</name>
</gene>